<organism evidence="2 3">
    <name type="scientific">Zestomonas carbonaria</name>
    <dbReference type="NCBI Taxonomy" id="2762745"/>
    <lineage>
        <taxon>Bacteria</taxon>
        <taxon>Pseudomonadati</taxon>
        <taxon>Pseudomonadota</taxon>
        <taxon>Gammaproteobacteria</taxon>
        <taxon>Pseudomonadales</taxon>
        <taxon>Pseudomonadaceae</taxon>
        <taxon>Zestomonas</taxon>
    </lineage>
</organism>
<comment type="caution">
    <text evidence="2">The sequence shown here is derived from an EMBL/GenBank/DDBJ whole genome shotgun (WGS) entry which is preliminary data.</text>
</comment>
<gene>
    <name evidence="2" type="ORF">PSEWESI4_03021</name>
</gene>
<proteinExistence type="predicted"/>
<name>A0A7U7I9S7_9GAMM</name>
<dbReference type="RefSeq" id="WP_187672047.1">
    <property type="nucleotide sequence ID" value="NZ_CAJFCI010000059.1"/>
</dbReference>
<dbReference type="EMBL" id="CAJFCI010000059">
    <property type="protein sequence ID" value="CAD5108729.1"/>
    <property type="molecule type" value="Genomic_DNA"/>
</dbReference>
<evidence type="ECO:0000313" key="3">
    <source>
        <dbReference type="Proteomes" id="UP000583387"/>
    </source>
</evidence>
<accession>A0A7U7I9S7</accession>
<feature type="signal peptide" evidence="1">
    <location>
        <begin position="1"/>
        <end position="18"/>
    </location>
</feature>
<evidence type="ECO:0008006" key="4">
    <source>
        <dbReference type="Google" id="ProtNLM"/>
    </source>
</evidence>
<dbReference type="AlphaFoldDB" id="A0A7U7I9S7"/>
<evidence type="ECO:0000313" key="2">
    <source>
        <dbReference type="EMBL" id="CAD5108729.1"/>
    </source>
</evidence>
<dbReference type="Proteomes" id="UP000583387">
    <property type="component" value="Unassembled WGS sequence"/>
</dbReference>
<keyword evidence="1" id="KW-0732">Signal</keyword>
<feature type="chain" id="PRO_5031153164" description="3-phosphoglycerate kinase" evidence="1">
    <location>
        <begin position="19"/>
        <end position="107"/>
    </location>
</feature>
<protein>
    <recommendedName>
        <fullName evidence="4">3-phosphoglycerate kinase</fullName>
    </recommendedName>
</protein>
<reference evidence="2 3" key="1">
    <citation type="submission" date="2020-08" db="EMBL/GenBank/DDBJ databases">
        <authorList>
            <person name="Criscuolo A."/>
        </authorList>
    </citation>
    <scope>NUCLEOTIDE SEQUENCE [LARGE SCALE GENOMIC DNA]</scope>
    <source>
        <strain evidence="2">CIP111764</strain>
    </source>
</reference>
<evidence type="ECO:0000256" key="1">
    <source>
        <dbReference type="SAM" id="SignalP"/>
    </source>
</evidence>
<sequence length="107" mass="11632">MKKLYCAVFALLPMGALAATYPIELEKQLNGAEVSASGQAIDYNLAALDLYNYGQTRARCTAVFRNGPEVPRTRKVTLEPGGNAALTGKFNNGIIRLRIKLTCEPLD</sequence>
<keyword evidence="3" id="KW-1185">Reference proteome</keyword>